<proteinExistence type="predicted"/>
<accession>A0ABN1D2V2</accession>
<evidence type="ECO:0000313" key="2">
    <source>
        <dbReference type="EMBL" id="GAA0532375.1"/>
    </source>
</evidence>
<organism evidence="2 3">
    <name type="scientific">Pigmentiphaga daeguensis</name>
    <dbReference type="NCBI Taxonomy" id="414049"/>
    <lineage>
        <taxon>Bacteria</taxon>
        <taxon>Pseudomonadati</taxon>
        <taxon>Pseudomonadota</taxon>
        <taxon>Betaproteobacteria</taxon>
        <taxon>Burkholderiales</taxon>
        <taxon>Alcaligenaceae</taxon>
        <taxon>Pigmentiphaga</taxon>
    </lineage>
</organism>
<name>A0ABN1D2V2_9BURK</name>
<keyword evidence="1" id="KW-1133">Transmembrane helix</keyword>
<dbReference type="Gene3D" id="3.30.420.240">
    <property type="match status" value="1"/>
</dbReference>
<evidence type="ECO:0000313" key="3">
    <source>
        <dbReference type="Proteomes" id="UP001501706"/>
    </source>
</evidence>
<feature type="transmembrane region" description="Helical" evidence="1">
    <location>
        <begin position="105"/>
        <end position="128"/>
    </location>
</feature>
<protein>
    <submittedName>
        <fullName evidence="2">Uncharacterized protein</fullName>
    </submittedName>
</protein>
<evidence type="ECO:0000256" key="1">
    <source>
        <dbReference type="SAM" id="Phobius"/>
    </source>
</evidence>
<dbReference type="InterPro" id="IPR027417">
    <property type="entry name" value="P-loop_NTPase"/>
</dbReference>
<sequence length="513" mass="57857">MAAPEWFDFRTPDYERIYEMRSQRLQNLRSQPEILPGLKAFYRENPINFIDDWGMTFDPRNAEIGLPTVIPFVLFPKQAEFVDWVVGLWKGREDGLAEKSRDMGVSWLCVAIAAWMWIFYPGTVIGFGSRKEEYVDKLGDPKSLFWKLRQFVRLLPQELRPAGYIESKHALSMRILNPENGSAIVGEAGDNIGRGNRTSIYFKDESAFYDRAEAIDAALSQTSNCKIDLSTVNGNGNPFYRKRHSGKIPVFTFHWRDDPRKDEAWYQKQRQTLDPVIVAQEIDIDYNASVTDSFISGDAITRAQSRGPADVQAIGKWRIGVDAAHFGDDESVIHCRRGRLNLPQITRRGLSGPQLAALVESTCDDLVEAGGEIDAIIIELDGPGVSCYDQLKMGRYSKFVQGVHTGARLSDNKNYNVRARMWRAARDYLNDDPACLAPDGDFKAQLASVRYQYRDGLLIMQSKKEYKSEFGKSPDRADAFVLTFAVVKTNPAGSPAPKKKVITASRSAGGYWM</sequence>
<dbReference type="Proteomes" id="UP001501706">
    <property type="component" value="Unassembled WGS sequence"/>
</dbReference>
<comment type="caution">
    <text evidence="2">The sequence shown here is derived from an EMBL/GenBank/DDBJ whole genome shotgun (WGS) entry which is preliminary data.</text>
</comment>
<reference evidence="2 3" key="1">
    <citation type="journal article" date="2019" name="Int. J. Syst. Evol. Microbiol.">
        <title>The Global Catalogue of Microorganisms (GCM) 10K type strain sequencing project: providing services to taxonomists for standard genome sequencing and annotation.</title>
        <authorList>
            <consortium name="The Broad Institute Genomics Platform"/>
            <consortium name="The Broad Institute Genome Sequencing Center for Infectious Disease"/>
            <person name="Wu L."/>
            <person name="Ma J."/>
        </authorList>
    </citation>
    <scope>NUCLEOTIDE SEQUENCE [LARGE SCALE GENOMIC DNA]</scope>
    <source>
        <strain evidence="2 3">JCM 14330</strain>
    </source>
</reference>
<keyword evidence="3" id="KW-1185">Reference proteome</keyword>
<dbReference type="RefSeq" id="WP_343928717.1">
    <property type="nucleotide sequence ID" value="NZ_BAAAEN010000041.1"/>
</dbReference>
<keyword evidence="1" id="KW-0472">Membrane</keyword>
<keyword evidence="1" id="KW-0812">Transmembrane</keyword>
<dbReference type="Gene3D" id="3.40.50.300">
    <property type="entry name" value="P-loop containing nucleotide triphosphate hydrolases"/>
    <property type="match status" value="1"/>
</dbReference>
<gene>
    <name evidence="2" type="ORF">GCM10009097_57080</name>
</gene>
<dbReference type="EMBL" id="BAAAEN010000041">
    <property type="protein sequence ID" value="GAA0532375.1"/>
    <property type="molecule type" value="Genomic_DNA"/>
</dbReference>